<comment type="similarity">
    <text evidence="1 4">Belongs to the short-chain dehydrogenases/reductases (SDR) family.</text>
</comment>
<dbReference type="PRINTS" id="PR00081">
    <property type="entry name" value="GDHRDH"/>
</dbReference>
<dbReference type="Proteomes" id="UP000788993">
    <property type="component" value="Unassembled WGS sequence"/>
</dbReference>
<keyword evidence="5" id="KW-0175">Coiled coil</keyword>
<sequence length="253" mass="27632">MRANIAKQTVLITGASSGIGLETARALADEANGDIKLILTARRVEKLDEAKKELESKYEAIKVYTASLDVSKPQLIKDFVKSIPEEFADIDILVNNAGLALGRDPVGTIDIADVQAMLDTNVLGLITLTQEIVPRMIKRNKGDIVNVGSIAGRNPYPGGAIYCSTKAAVKFFTRSLRKELADTRIRVIEVAPGAVKTEFSIVRYKGDQEKADEVYKDKDPLIAQDIADFIVYACTRRKTAVIAEAVIFPSYQA</sequence>
<keyword evidence="3" id="KW-0560">Oxidoreductase</keyword>
<evidence type="ECO:0000256" key="4">
    <source>
        <dbReference type="RuleBase" id="RU000363"/>
    </source>
</evidence>
<reference evidence="6" key="2">
    <citation type="submission" date="2021-01" db="EMBL/GenBank/DDBJ databases">
        <authorList>
            <person name="Schikora-Tamarit M.A."/>
        </authorList>
    </citation>
    <scope>NUCLEOTIDE SEQUENCE</scope>
    <source>
        <strain evidence="6">NCAIM Y.01608</strain>
    </source>
</reference>
<evidence type="ECO:0000256" key="5">
    <source>
        <dbReference type="SAM" id="Coils"/>
    </source>
</evidence>
<proteinExistence type="inferred from homology"/>
<evidence type="ECO:0000256" key="1">
    <source>
        <dbReference type="ARBA" id="ARBA00006484"/>
    </source>
</evidence>
<evidence type="ECO:0000313" key="6">
    <source>
        <dbReference type="EMBL" id="KAH3659068.1"/>
    </source>
</evidence>
<feature type="coiled-coil region" evidence="5">
    <location>
        <begin position="37"/>
        <end position="64"/>
    </location>
</feature>
<dbReference type="EMBL" id="JAEUBD010001571">
    <property type="protein sequence ID" value="KAH3659068.1"/>
    <property type="molecule type" value="Genomic_DNA"/>
</dbReference>
<dbReference type="Pfam" id="PF00106">
    <property type="entry name" value="adh_short"/>
    <property type="match status" value="1"/>
</dbReference>
<dbReference type="SUPFAM" id="SSF51735">
    <property type="entry name" value="NAD(P)-binding Rossmann-fold domains"/>
    <property type="match status" value="1"/>
</dbReference>
<dbReference type="InterPro" id="IPR002347">
    <property type="entry name" value="SDR_fam"/>
</dbReference>
<organism evidence="6 7">
    <name type="scientific">Ogataea polymorpha</name>
    <dbReference type="NCBI Taxonomy" id="460523"/>
    <lineage>
        <taxon>Eukaryota</taxon>
        <taxon>Fungi</taxon>
        <taxon>Dikarya</taxon>
        <taxon>Ascomycota</taxon>
        <taxon>Saccharomycotina</taxon>
        <taxon>Pichiomycetes</taxon>
        <taxon>Pichiales</taxon>
        <taxon>Pichiaceae</taxon>
        <taxon>Ogataea</taxon>
    </lineage>
</organism>
<dbReference type="Gene3D" id="3.40.50.720">
    <property type="entry name" value="NAD(P)-binding Rossmann-like Domain"/>
    <property type="match status" value="1"/>
</dbReference>
<comment type="caution">
    <text evidence="6">The sequence shown here is derived from an EMBL/GenBank/DDBJ whole genome shotgun (WGS) entry which is preliminary data.</text>
</comment>
<dbReference type="GO" id="GO:0016616">
    <property type="term" value="F:oxidoreductase activity, acting on the CH-OH group of donors, NAD or NADP as acceptor"/>
    <property type="evidence" value="ECO:0007669"/>
    <property type="project" value="UniProtKB-ARBA"/>
</dbReference>
<keyword evidence="7" id="KW-1185">Reference proteome</keyword>
<evidence type="ECO:0000313" key="7">
    <source>
        <dbReference type="Proteomes" id="UP000788993"/>
    </source>
</evidence>
<name>A0A9P8NSD1_9ASCO</name>
<reference evidence="6" key="1">
    <citation type="journal article" date="2021" name="Open Biol.">
        <title>Shared evolutionary footprints suggest mitochondrial oxidative damage underlies multiple complex I losses in fungi.</title>
        <authorList>
            <person name="Schikora-Tamarit M.A."/>
            <person name="Marcet-Houben M."/>
            <person name="Nosek J."/>
            <person name="Gabaldon T."/>
        </authorList>
    </citation>
    <scope>NUCLEOTIDE SEQUENCE</scope>
    <source>
        <strain evidence="6">NCAIM Y.01608</strain>
    </source>
</reference>
<protein>
    <submittedName>
        <fullName evidence="6">Uncharacterized protein</fullName>
    </submittedName>
</protein>
<gene>
    <name evidence="6" type="ORF">OGATHE_006794</name>
</gene>
<dbReference type="PANTHER" id="PTHR42901">
    <property type="entry name" value="ALCOHOL DEHYDROGENASE"/>
    <property type="match status" value="1"/>
</dbReference>
<keyword evidence="2" id="KW-0521">NADP</keyword>
<dbReference type="AlphaFoldDB" id="A0A9P8NSD1"/>
<dbReference type="PIRSF" id="PIRSF000126">
    <property type="entry name" value="11-beta-HSD1"/>
    <property type="match status" value="1"/>
</dbReference>
<dbReference type="InterPro" id="IPR020904">
    <property type="entry name" value="Sc_DH/Rdtase_CS"/>
</dbReference>
<accession>A0A9P8NSD1</accession>
<evidence type="ECO:0000256" key="3">
    <source>
        <dbReference type="ARBA" id="ARBA00023002"/>
    </source>
</evidence>
<dbReference type="PROSITE" id="PS00061">
    <property type="entry name" value="ADH_SHORT"/>
    <property type="match status" value="1"/>
</dbReference>
<dbReference type="InterPro" id="IPR036291">
    <property type="entry name" value="NAD(P)-bd_dom_sf"/>
</dbReference>
<dbReference type="PANTHER" id="PTHR42901:SF1">
    <property type="entry name" value="ALCOHOL DEHYDROGENASE"/>
    <property type="match status" value="1"/>
</dbReference>
<evidence type="ECO:0000256" key="2">
    <source>
        <dbReference type="ARBA" id="ARBA00022857"/>
    </source>
</evidence>
<dbReference type="PRINTS" id="PR00080">
    <property type="entry name" value="SDRFAMILY"/>
</dbReference>
<dbReference type="FunFam" id="3.40.50.720:FF:000047">
    <property type="entry name" value="NADP-dependent L-serine/L-allo-threonine dehydrogenase"/>
    <property type="match status" value="1"/>
</dbReference>